<dbReference type="InterPro" id="IPR036890">
    <property type="entry name" value="HATPase_C_sf"/>
</dbReference>
<evidence type="ECO:0000313" key="1">
    <source>
        <dbReference type="EMBL" id="MBB6073026.1"/>
    </source>
</evidence>
<evidence type="ECO:0008006" key="3">
    <source>
        <dbReference type="Google" id="ProtNLM"/>
    </source>
</evidence>
<keyword evidence="2" id="KW-1185">Reference proteome</keyword>
<name>A0A841H563_9BACT</name>
<dbReference type="AlphaFoldDB" id="A0A841H563"/>
<accession>A0A841H563</accession>
<sequence>MTHVISVPPTLDSDAFDAMVDEASRAGDARLLFDARHVRFADPYGMTGLLALGEHFTRDGVKPILQFPQASDVGGYFTRMGFVGAAGAAFEMHDAPRPRIGESGVMLPITAINSHEDVHGVIDELNENRISTLLAEQLGYSRADAIAFSMLLSEVSQNIIEHADAPGWVGIQTYRRWRRIDKRVVVIAVMDLGIGFRGSLDREHSGRFGERWGDATALEAAFIHGVTRFRDPGRGQGLKQIRKKVGRWGGKIAIRSGTARIADVPDWDDGVPMVTDLANFPGSQILIILPAKSETPPAEPAARAAAPARPVRR</sequence>
<dbReference type="SUPFAM" id="SSF55874">
    <property type="entry name" value="ATPase domain of HSP90 chaperone/DNA topoisomerase II/histidine kinase"/>
    <property type="match status" value="1"/>
</dbReference>
<reference evidence="1 2" key="1">
    <citation type="submission" date="2020-08" db="EMBL/GenBank/DDBJ databases">
        <title>Genomic Encyclopedia of Type Strains, Phase IV (KMG-IV): sequencing the most valuable type-strain genomes for metagenomic binning, comparative biology and taxonomic classification.</title>
        <authorList>
            <person name="Goeker M."/>
        </authorList>
    </citation>
    <scope>NUCLEOTIDE SEQUENCE [LARGE SCALE GENOMIC DNA]</scope>
    <source>
        <strain evidence="1 2">DSM 29007</strain>
    </source>
</reference>
<dbReference type="Gene3D" id="3.30.565.10">
    <property type="entry name" value="Histidine kinase-like ATPase, C-terminal domain"/>
    <property type="match status" value="1"/>
</dbReference>
<evidence type="ECO:0000313" key="2">
    <source>
        <dbReference type="Proteomes" id="UP000582837"/>
    </source>
</evidence>
<gene>
    <name evidence="1" type="ORF">HNQ61_004692</name>
</gene>
<protein>
    <recommendedName>
        <fullName evidence="3">STAS domain-containing protein</fullName>
    </recommendedName>
</protein>
<dbReference type="Proteomes" id="UP000582837">
    <property type="component" value="Unassembled WGS sequence"/>
</dbReference>
<dbReference type="RefSeq" id="WP_170040107.1">
    <property type="nucleotide sequence ID" value="NZ_JABDTL010000002.1"/>
</dbReference>
<dbReference type="EMBL" id="JACHIA010000020">
    <property type="protein sequence ID" value="MBB6073026.1"/>
    <property type="molecule type" value="Genomic_DNA"/>
</dbReference>
<proteinExistence type="predicted"/>
<organism evidence="1 2">
    <name type="scientific">Longimicrobium terrae</name>
    <dbReference type="NCBI Taxonomy" id="1639882"/>
    <lineage>
        <taxon>Bacteria</taxon>
        <taxon>Pseudomonadati</taxon>
        <taxon>Gemmatimonadota</taxon>
        <taxon>Longimicrobiia</taxon>
        <taxon>Longimicrobiales</taxon>
        <taxon>Longimicrobiaceae</taxon>
        <taxon>Longimicrobium</taxon>
    </lineage>
</organism>
<comment type="caution">
    <text evidence="1">The sequence shown here is derived from an EMBL/GenBank/DDBJ whole genome shotgun (WGS) entry which is preliminary data.</text>
</comment>